<comment type="similarity">
    <text evidence="1">Belongs to the syntaxin family.</text>
</comment>
<dbReference type="GO" id="GO:0048787">
    <property type="term" value="C:presynaptic active zone membrane"/>
    <property type="evidence" value="ECO:0007669"/>
    <property type="project" value="TreeGrafter"/>
</dbReference>
<evidence type="ECO:0000313" key="4">
    <source>
        <dbReference type="EMBL" id="KAF3702885.1"/>
    </source>
</evidence>
<keyword evidence="2" id="KW-0175">Coiled coil</keyword>
<keyword evidence="5" id="KW-1185">Reference proteome</keyword>
<dbReference type="GO" id="GO:0000149">
    <property type="term" value="F:SNARE binding"/>
    <property type="evidence" value="ECO:0007669"/>
    <property type="project" value="TreeGrafter"/>
</dbReference>
<reference evidence="5" key="2">
    <citation type="submission" date="2019-02" db="EMBL/GenBank/DDBJ databases">
        <title>Opniocepnalus argus Var Kimnra genome.</title>
        <authorList>
            <person name="Zhou C."/>
            <person name="Xiao S."/>
        </authorList>
    </citation>
    <scope>NUCLEOTIDE SEQUENCE [LARGE SCALE GENOMIC DNA]</scope>
</reference>
<accession>A0A6G1QK05</accession>
<dbReference type="GO" id="GO:0048278">
    <property type="term" value="P:vesicle docking"/>
    <property type="evidence" value="ECO:0007669"/>
    <property type="project" value="TreeGrafter"/>
</dbReference>
<dbReference type="PROSITE" id="PS00914">
    <property type="entry name" value="SYNTAXIN"/>
    <property type="match status" value="1"/>
</dbReference>
<evidence type="ECO:0000313" key="5">
    <source>
        <dbReference type="Proteomes" id="UP000503349"/>
    </source>
</evidence>
<proteinExistence type="inferred from homology"/>
<evidence type="ECO:0000256" key="1">
    <source>
        <dbReference type="ARBA" id="ARBA00009063"/>
    </source>
</evidence>
<dbReference type="PANTHER" id="PTHR19957">
    <property type="entry name" value="SYNTAXIN"/>
    <property type="match status" value="1"/>
</dbReference>
<dbReference type="Proteomes" id="UP000503349">
    <property type="component" value="Chromosome 18"/>
</dbReference>
<dbReference type="Pfam" id="PF00804">
    <property type="entry name" value="Syntaxin"/>
    <property type="match status" value="1"/>
</dbReference>
<dbReference type="SUPFAM" id="SSF47661">
    <property type="entry name" value="t-snare proteins"/>
    <property type="match status" value="1"/>
</dbReference>
<dbReference type="InterPro" id="IPR006012">
    <property type="entry name" value="Syntaxin/epimorphin_CS"/>
</dbReference>
<dbReference type="PROSITE" id="PS50192">
    <property type="entry name" value="T_SNARE"/>
    <property type="match status" value="1"/>
</dbReference>
<evidence type="ECO:0000259" key="3">
    <source>
        <dbReference type="PROSITE" id="PS50192"/>
    </source>
</evidence>
<dbReference type="GO" id="GO:0008021">
    <property type="term" value="C:synaptic vesicle"/>
    <property type="evidence" value="ECO:0007669"/>
    <property type="project" value="TreeGrafter"/>
</dbReference>
<dbReference type="InterPro" id="IPR010989">
    <property type="entry name" value="SNARE"/>
</dbReference>
<dbReference type="InterPro" id="IPR000727">
    <property type="entry name" value="T_SNARE_dom"/>
</dbReference>
<dbReference type="AlphaFoldDB" id="A0A6G1QK05"/>
<dbReference type="SMART" id="SM00397">
    <property type="entry name" value="t_SNARE"/>
    <property type="match status" value="1"/>
</dbReference>
<name>A0A6G1QK05_CHAAH</name>
<feature type="domain" description="T-SNARE coiled-coil homology" evidence="3">
    <location>
        <begin position="227"/>
        <end position="289"/>
    </location>
</feature>
<dbReference type="InterPro" id="IPR045242">
    <property type="entry name" value="Syntaxin"/>
</dbReference>
<sequence>MSLITYILFNPGISDRMRDMLEKLRAISGEKDSVPEFCESVEVETVTLSQQAVVYENSSIIEELLMEAHYIRKDISLLHLEVKHLTKHNERFSTTVRRLTLLKKGSDSIARGIQQRAEALHSRLQSLGKTRRLLEEKKGPHAAVSRIARIQYETLTQSFHNVLTAYNKAEEMQRIACRERLQRQASILGTEITAEELDNLVDKGGEGWGELSQNLQTQRVNSSHWALHEIKGRHKELVELEARMKEIRELFLDIAMLVEKQGSMLNNIEANVCGVEDHVEETTTNFKMAYKYKKKNPCRKCCPCLPS</sequence>
<dbReference type="Gene3D" id="1.20.58.70">
    <property type="match status" value="1"/>
</dbReference>
<protein>
    <submittedName>
        <fullName evidence="4">Syntaxin-11</fullName>
    </submittedName>
</protein>
<reference evidence="4 5" key="1">
    <citation type="submission" date="2019-02" db="EMBL/GenBank/DDBJ databases">
        <title>Opniocepnalus argus genome.</title>
        <authorList>
            <person name="Zhou C."/>
            <person name="Xiao S."/>
        </authorList>
    </citation>
    <scope>NUCLEOTIDE SEQUENCE [LARGE SCALE GENOMIC DNA]</scope>
    <source>
        <strain evidence="4">OARG1902GOOAL</strain>
        <tissue evidence="4">Muscle</tissue>
    </source>
</reference>
<dbReference type="GO" id="GO:0031201">
    <property type="term" value="C:SNARE complex"/>
    <property type="evidence" value="ECO:0007669"/>
    <property type="project" value="TreeGrafter"/>
</dbReference>
<dbReference type="EMBL" id="CM015729">
    <property type="protein sequence ID" value="KAF3702885.1"/>
    <property type="molecule type" value="Genomic_DNA"/>
</dbReference>
<gene>
    <name evidence="4" type="ORF">EXN66_Car018573</name>
</gene>
<dbReference type="GO" id="GO:0005484">
    <property type="term" value="F:SNAP receptor activity"/>
    <property type="evidence" value="ECO:0007669"/>
    <property type="project" value="InterPro"/>
</dbReference>
<organism evidence="4 5">
    <name type="scientific">Channa argus</name>
    <name type="common">Northern snakehead</name>
    <name type="synonym">Ophicephalus argus</name>
    <dbReference type="NCBI Taxonomy" id="215402"/>
    <lineage>
        <taxon>Eukaryota</taxon>
        <taxon>Metazoa</taxon>
        <taxon>Chordata</taxon>
        <taxon>Craniata</taxon>
        <taxon>Vertebrata</taxon>
        <taxon>Euteleostomi</taxon>
        <taxon>Actinopterygii</taxon>
        <taxon>Neopterygii</taxon>
        <taxon>Teleostei</taxon>
        <taxon>Neoteleostei</taxon>
        <taxon>Acanthomorphata</taxon>
        <taxon>Anabantaria</taxon>
        <taxon>Anabantiformes</taxon>
        <taxon>Channoidei</taxon>
        <taxon>Channidae</taxon>
        <taxon>Channa</taxon>
    </lineage>
</organism>
<dbReference type="InterPro" id="IPR006011">
    <property type="entry name" value="Syntaxin_N"/>
</dbReference>
<dbReference type="GO" id="GO:0031629">
    <property type="term" value="P:synaptic vesicle fusion to presynaptic active zone membrane"/>
    <property type="evidence" value="ECO:0007669"/>
    <property type="project" value="TreeGrafter"/>
</dbReference>
<dbReference type="GO" id="GO:0006886">
    <property type="term" value="P:intracellular protein transport"/>
    <property type="evidence" value="ECO:0007669"/>
    <property type="project" value="InterPro"/>
</dbReference>
<evidence type="ECO:0000256" key="2">
    <source>
        <dbReference type="ARBA" id="ARBA00023054"/>
    </source>
</evidence>
<dbReference type="PANTHER" id="PTHR19957:SF30">
    <property type="entry name" value="SYNTAXIN-11"/>
    <property type="match status" value="1"/>
</dbReference>